<feature type="binding site" evidence="12">
    <location>
        <position position="450"/>
    </location>
    <ligand>
        <name>substrate</name>
    </ligand>
</feature>
<comment type="subunit">
    <text evidence="2">Homodimer.</text>
</comment>
<dbReference type="GO" id="GO:0004802">
    <property type="term" value="F:transketolase activity"/>
    <property type="evidence" value="ECO:0007669"/>
    <property type="project" value="UniProtKB-UniRule"/>
</dbReference>
<evidence type="ECO:0000256" key="4">
    <source>
        <dbReference type="ARBA" id="ARBA00016662"/>
    </source>
</evidence>
<dbReference type="GO" id="GO:0000287">
    <property type="term" value="F:magnesium ion binding"/>
    <property type="evidence" value="ECO:0007669"/>
    <property type="project" value="UniProtKB-ARBA"/>
</dbReference>
<evidence type="ECO:0000256" key="3">
    <source>
        <dbReference type="ARBA" id="ARBA00013152"/>
    </source>
</evidence>
<reference evidence="18 19" key="1">
    <citation type="submission" date="2018-12" db="EMBL/GenBank/DDBJ databases">
        <title>Complete genome sequence of Flaviflexus salsibiostraticola KCTC 33148.</title>
        <authorList>
            <person name="Bae J.-W."/>
        </authorList>
    </citation>
    <scope>NUCLEOTIDE SEQUENCE [LARGE SCALE GENOMIC DNA]</scope>
    <source>
        <strain evidence="18 19">KCTC 33148</strain>
    </source>
</reference>
<feature type="binding site" evidence="12">
    <location>
        <position position="536"/>
    </location>
    <ligand>
        <name>substrate</name>
    </ligand>
</feature>
<dbReference type="InterPro" id="IPR005478">
    <property type="entry name" value="Transketolase_bac-like"/>
</dbReference>
<accession>A0A3S8Z7A4</accession>
<evidence type="ECO:0000256" key="7">
    <source>
        <dbReference type="ARBA" id="ARBA00022842"/>
    </source>
</evidence>
<evidence type="ECO:0000256" key="9">
    <source>
        <dbReference type="ARBA" id="ARBA00049473"/>
    </source>
</evidence>
<dbReference type="InterPro" id="IPR029061">
    <property type="entry name" value="THDP-binding"/>
</dbReference>
<dbReference type="FunFam" id="3.40.50.920:FF:000003">
    <property type="entry name" value="Transketolase"/>
    <property type="match status" value="1"/>
</dbReference>
<keyword evidence="6 14" id="KW-0479">Metal-binding</keyword>
<keyword evidence="19" id="KW-1185">Reference proteome</keyword>
<dbReference type="PROSITE" id="PS00801">
    <property type="entry name" value="TRANSKETOLASE_1"/>
    <property type="match status" value="1"/>
</dbReference>
<feature type="binding site" evidence="14">
    <location>
        <position position="216"/>
    </location>
    <ligand>
        <name>Mg(2+)</name>
        <dbReference type="ChEBI" id="CHEBI:18420"/>
    </ligand>
</feature>
<feature type="binding site" evidence="13">
    <location>
        <position position="124"/>
    </location>
    <ligand>
        <name>thiamine diphosphate</name>
        <dbReference type="ChEBI" id="CHEBI:58937"/>
    </ligand>
</feature>
<feature type="active site" description="Proton donor" evidence="11">
    <location>
        <position position="486"/>
    </location>
</feature>
<evidence type="ECO:0000256" key="5">
    <source>
        <dbReference type="ARBA" id="ARBA00022679"/>
    </source>
</evidence>
<dbReference type="EMBL" id="CP034438">
    <property type="protein sequence ID" value="AZN29397.1"/>
    <property type="molecule type" value="Genomic_DNA"/>
</dbReference>
<dbReference type="FunFam" id="3.40.50.970:FF:000003">
    <property type="entry name" value="Transketolase"/>
    <property type="match status" value="1"/>
</dbReference>
<dbReference type="Pfam" id="PF00456">
    <property type="entry name" value="Transketolase_N"/>
    <property type="match status" value="1"/>
</dbReference>
<feature type="binding site" evidence="14">
    <location>
        <position position="248"/>
    </location>
    <ligand>
        <name>Mg(2+)</name>
        <dbReference type="ChEBI" id="CHEBI:18420"/>
    </ligand>
</feature>
<feature type="site" description="Important for catalytic activity" evidence="15">
    <location>
        <position position="84"/>
    </location>
</feature>
<dbReference type="GO" id="GO:0005829">
    <property type="term" value="C:cytosol"/>
    <property type="evidence" value="ECO:0007669"/>
    <property type="project" value="TreeGrafter"/>
</dbReference>
<evidence type="ECO:0000259" key="17">
    <source>
        <dbReference type="SMART" id="SM00861"/>
    </source>
</evidence>
<evidence type="ECO:0000256" key="12">
    <source>
        <dbReference type="PIRSR" id="PIRSR605478-2"/>
    </source>
</evidence>
<feature type="binding site" evidence="13">
    <location>
        <begin position="172"/>
        <end position="174"/>
    </location>
    <ligand>
        <name>thiamine diphosphate</name>
        <dbReference type="ChEBI" id="CHEBI:58937"/>
    </ligand>
</feature>
<comment type="similarity">
    <text evidence="1">Belongs to the transketolase family.</text>
</comment>
<keyword evidence="8 13" id="KW-0786">Thiamine pyrophosphate</keyword>
<evidence type="ECO:0000256" key="15">
    <source>
        <dbReference type="PIRSR" id="PIRSR605478-5"/>
    </source>
</evidence>
<dbReference type="OrthoDB" id="8732661at2"/>
<keyword evidence="7 14" id="KW-0460">Magnesium</keyword>
<comment type="cofactor">
    <cofactor evidence="13">
        <name>thiamine diphosphate</name>
        <dbReference type="ChEBI" id="CHEBI:58937"/>
    </cofactor>
    <text evidence="13">Binds 1 thiamine pyrophosphate per subunit. During the reaction, the substrate forms a covalent intermediate with the cofactor.</text>
</comment>
<dbReference type="GO" id="GO:0006098">
    <property type="term" value="P:pentose-phosphate shunt"/>
    <property type="evidence" value="ECO:0007669"/>
    <property type="project" value="TreeGrafter"/>
</dbReference>
<feature type="domain" description="Transketolase-like pyrimidine-binding" evidence="17">
    <location>
        <begin position="420"/>
        <end position="600"/>
    </location>
</feature>
<comment type="cofactor">
    <cofactor evidence="14">
        <name>Mg(2+)</name>
        <dbReference type="ChEBI" id="CHEBI:18420"/>
    </cofactor>
    <text evidence="14">Binds 1 Mg(2+) ion per subunit. Can also utilize other divalent metal cations, such as Ca(2+), Mn(2+) and Co(2+).</text>
</comment>
<sequence>MRDHAGTFDPSADREACPIRRNFRDRKKGPGRGSLDWSQSPNTIASLGVIVDSHTFTWTDLDQRAVDTTRALAADAVQKAGNGHPGTAISLAPAAYVLFNKVMRHDPAEPRWVGRDRFIMSAGHSSLTHYNQLFLTGYGLEVEDIAALRSWDSKTPGHPEYGHTDGIEITTGPLGQGLASSVGFAYATRREHGLFDPETALGESPFDHFVYVIAGDGDLQEGVTSEASSLAGTQRLGNLIVIWDDNRISIEDDTNIAFNEDVLARYAAYGWHTQHVDWTNGGDYKEDPEALYNAILEAQKVTDKPSMIRLSTIIAWPSPTAQGTGAAHGSALGADEIKGLKEAIGFDVDKDFQVDDEVLAYTRENAKTRAAEARQSWQQRFDAWRETAGERGELFDRLVKGELPAGWEDSLPVFGSDKALATRAASGAVLNALAPVLPELWGGSADLAGSNNTTMKGEASFLPEDRQSEMFPGNIFGRTLHFGIREHAMGAILNGIALQGMTRPYGGTFLVFSDYMRPSVRLAALMGAPSTFVWSHDSIGVGEDGPTHQPIEHLWALRAIPGLDVVRPADANETAYAWRGIIERNDRPAGLILSRQGLPVYDREKFGSAEGVLKGAYVLSESPTGSVDVVLIATGSEVQLAVKAQETLAADGVGARVVSMPSLEWFNEQDAEYRNSVIPTDVKARVSVEAGSTFGWAGIVGDHGRSVGIDHYGASADGALLFEKFNITAEAVVEAARESLASL</sequence>
<evidence type="ECO:0000256" key="6">
    <source>
        <dbReference type="ARBA" id="ARBA00022723"/>
    </source>
</evidence>
<feature type="binding site" evidence="14">
    <location>
        <position position="246"/>
    </location>
    <ligand>
        <name>Mg(2+)</name>
        <dbReference type="ChEBI" id="CHEBI:18420"/>
    </ligand>
</feature>
<feature type="compositionally biased region" description="Basic residues" evidence="16">
    <location>
        <begin position="21"/>
        <end position="30"/>
    </location>
</feature>
<dbReference type="Pfam" id="PF02779">
    <property type="entry name" value="Transket_pyr"/>
    <property type="match status" value="1"/>
</dbReference>
<dbReference type="CDD" id="cd02012">
    <property type="entry name" value="TPP_TK"/>
    <property type="match status" value="1"/>
</dbReference>
<dbReference type="InterPro" id="IPR033247">
    <property type="entry name" value="Transketolase_fam"/>
</dbReference>
<comment type="catalytic activity">
    <reaction evidence="9">
        <text>D-sedoheptulose 7-phosphate + D-glyceraldehyde 3-phosphate = aldehydo-D-ribose 5-phosphate + D-xylulose 5-phosphate</text>
        <dbReference type="Rhea" id="RHEA:10508"/>
        <dbReference type="ChEBI" id="CHEBI:57483"/>
        <dbReference type="ChEBI" id="CHEBI:57737"/>
        <dbReference type="ChEBI" id="CHEBI:58273"/>
        <dbReference type="ChEBI" id="CHEBI:59776"/>
        <dbReference type="EC" id="2.2.1.1"/>
    </reaction>
</comment>
<feature type="compositionally biased region" description="Basic and acidic residues" evidence="16">
    <location>
        <begin position="1"/>
        <end position="18"/>
    </location>
</feature>
<feature type="binding site" evidence="13">
    <location>
        <position position="246"/>
    </location>
    <ligand>
        <name>thiamine diphosphate</name>
        <dbReference type="ChEBI" id="CHEBI:58937"/>
    </ligand>
</feature>
<dbReference type="SUPFAM" id="SSF52922">
    <property type="entry name" value="TK C-terminal domain-like"/>
    <property type="match status" value="1"/>
</dbReference>
<feature type="binding site" evidence="12">
    <location>
        <position position="328"/>
    </location>
    <ligand>
        <name>substrate</name>
    </ligand>
</feature>
<dbReference type="InterPro" id="IPR009014">
    <property type="entry name" value="Transketo_C/PFOR_II"/>
</dbReference>
<feature type="binding site" evidence="12">
    <location>
        <position position="548"/>
    </location>
    <ligand>
        <name>substrate</name>
    </ligand>
</feature>
<evidence type="ECO:0000256" key="1">
    <source>
        <dbReference type="ARBA" id="ARBA00007131"/>
    </source>
</evidence>
<dbReference type="Pfam" id="PF22613">
    <property type="entry name" value="Transketolase_C_1"/>
    <property type="match status" value="1"/>
</dbReference>
<dbReference type="InterPro" id="IPR055152">
    <property type="entry name" value="Transketolase-like_C_2"/>
</dbReference>
<name>A0A3S8Z7A4_9ACTO</name>
<feature type="site" description="Important for catalytic activity" evidence="15">
    <location>
        <position position="328"/>
    </location>
</feature>
<evidence type="ECO:0000313" key="18">
    <source>
        <dbReference type="EMBL" id="AZN29397.1"/>
    </source>
</evidence>
<dbReference type="Gene3D" id="3.40.50.920">
    <property type="match status" value="1"/>
</dbReference>
<dbReference type="SMART" id="SM00861">
    <property type="entry name" value="Transket_pyr"/>
    <property type="match status" value="1"/>
</dbReference>
<feature type="binding site" evidence="13">
    <location>
        <position position="328"/>
    </location>
    <ligand>
        <name>thiamine diphosphate</name>
        <dbReference type="ChEBI" id="CHEBI:58937"/>
    </ligand>
</feature>
<feature type="binding site" evidence="12">
    <location>
        <position position="595"/>
    </location>
    <ligand>
        <name>substrate</name>
    </ligand>
</feature>
<evidence type="ECO:0000256" key="10">
    <source>
        <dbReference type="NCBIfam" id="TIGR00232"/>
    </source>
</evidence>
<dbReference type="NCBIfam" id="TIGR00232">
    <property type="entry name" value="tktlase_bact"/>
    <property type="match status" value="1"/>
</dbReference>
<dbReference type="FunFam" id="3.40.50.970:FF:000004">
    <property type="entry name" value="Transketolase"/>
    <property type="match status" value="1"/>
</dbReference>
<protein>
    <recommendedName>
        <fullName evidence="4 10">Transketolase</fullName>
        <ecNumber evidence="3 10">2.2.1.1</ecNumber>
    </recommendedName>
</protein>
<proteinExistence type="inferred from homology"/>
<feature type="binding site" evidence="12">
    <location>
        <position position="544"/>
    </location>
    <ligand>
        <name>substrate</name>
    </ligand>
</feature>
<feature type="binding site" evidence="13">
    <location>
        <position position="512"/>
    </location>
    <ligand>
        <name>thiamine diphosphate</name>
        <dbReference type="ChEBI" id="CHEBI:58937"/>
    </ligand>
</feature>
<dbReference type="CDD" id="cd07033">
    <property type="entry name" value="TPP_PYR_DXS_TK_like"/>
    <property type="match status" value="1"/>
</dbReference>
<dbReference type="AlphaFoldDB" id="A0A3S8Z7A4"/>
<evidence type="ECO:0000256" key="14">
    <source>
        <dbReference type="PIRSR" id="PIRSR605478-4"/>
    </source>
</evidence>
<dbReference type="PANTHER" id="PTHR43522">
    <property type="entry name" value="TRANSKETOLASE"/>
    <property type="match status" value="1"/>
</dbReference>
<keyword evidence="5 18" id="KW-0808">Transferase</keyword>
<evidence type="ECO:0000256" key="2">
    <source>
        <dbReference type="ARBA" id="ARBA00011738"/>
    </source>
</evidence>
<evidence type="ECO:0000256" key="13">
    <source>
        <dbReference type="PIRSR" id="PIRSR605478-3"/>
    </source>
</evidence>
<dbReference type="Gene3D" id="3.40.50.970">
    <property type="match status" value="2"/>
</dbReference>
<organism evidence="18 19">
    <name type="scientific">Flaviflexus salsibiostraticola</name>
    <dbReference type="NCBI Taxonomy" id="1282737"/>
    <lineage>
        <taxon>Bacteria</taxon>
        <taxon>Bacillati</taxon>
        <taxon>Actinomycetota</taxon>
        <taxon>Actinomycetes</taxon>
        <taxon>Actinomycetales</taxon>
        <taxon>Actinomycetaceae</taxon>
        <taxon>Flaviflexus</taxon>
    </lineage>
</organism>
<dbReference type="InterPro" id="IPR005475">
    <property type="entry name" value="Transketolase-like_Pyr-bd"/>
</dbReference>
<dbReference type="EC" id="2.2.1.1" evidence="3 10"/>
<evidence type="ECO:0000256" key="11">
    <source>
        <dbReference type="PIRSR" id="PIRSR605478-1"/>
    </source>
</evidence>
<dbReference type="InterPro" id="IPR005474">
    <property type="entry name" value="Transketolase_N"/>
</dbReference>
<dbReference type="PANTHER" id="PTHR43522:SF2">
    <property type="entry name" value="TRANSKETOLASE 1-RELATED"/>
    <property type="match status" value="1"/>
</dbReference>
<feature type="binding site" evidence="13">
    <location>
        <position position="217"/>
    </location>
    <ligand>
        <name>thiamine diphosphate</name>
        <dbReference type="ChEBI" id="CHEBI:58937"/>
    </ligand>
</feature>
<feature type="binding site" evidence="12">
    <location>
        <position position="423"/>
    </location>
    <ligand>
        <name>substrate</name>
    </ligand>
</feature>
<dbReference type="SUPFAM" id="SSF52518">
    <property type="entry name" value="Thiamin diphosphate-binding fold (THDP-binding)"/>
    <property type="match status" value="2"/>
</dbReference>
<dbReference type="InterPro" id="IPR049557">
    <property type="entry name" value="Transketolase_CS"/>
</dbReference>
<evidence type="ECO:0000313" key="19">
    <source>
        <dbReference type="Proteomes" id="UP000270021"/>
    </source>
</evidence>
<dbReference type="KEGG" id="fsl:EJO69_03045"/>
<evidence type="ECO:0000256" key="8">
    <source>
        <dbReference type="ARBA" id="ARBA00023052"/>
    </source>
</evidence>
<evidence type="ECO:0000256" key="16">
    <source>
        <dbReference type="SAM" id="MobiDB-lite"/>
    </source>
</evidence>
<feature type="region of interest" description="Disordered" evidence="16">
    <location>
        <begin position="1"/>
        <end position="39"/>
    </location>
</feature>
<feature type="binding site" evidence="12">
    <location>
        <position position="84"/>
    </location>
    <ligand>
        <name>substrate</name>
    </ligand>
</feature>
<dbReference type="Proteomes" id="UP000270021">
    <property type="component" value="Chromosome"/>
</dbReference>
<gene>
    <name evidence="18" type="ORF">EJO69_03045</name>
</gene>